<gene>
    <name evidence="12" type="ORF">BSTOLATCC_MIC37948</name>
</gene>
<feature type="domain" description="ERAP1-like C-terminal" evidence="10">
    <location>
        <begin position="539"/>
        <end position="850"/>
    </location>
</feature>
<feature type="domain" description="Aminopeptidase N-like N-terminal" evidence="11">
    <location>
        <begin position="26"/>
        <end position="198"/>
    </location>
</feature>
<dbReference type="InterPro" id="IPR027268">
    <property type="entry name" value="Peptidase_M4/M1_CTD_sf"/>
</dbReference>
<reference evidence="12" key="1">
    <citation type="submission" date="2021-09" db="EMBL/GenBank/DDBJ databases">
        <authorList>
            <consortium name="AG Swart"/>
            <person name="Singh M."/>
            <person name="Singh A."/>
            <person name="Seah K."/>
            <person name="Emmerich C."/>
        </authorList>
    </citation>
    <scope>NUCLEOTIDE SEQUENCE</scope>
    <source>
        <strain evidence="12">ATCC30299</strain>
    </source>
</reference>
<dbReference type="Proteomes" id="UP001162131">
    <property type="component" value="Unassembled WGS sequence"/>
</dbReference>
<evidence type="ECO:0000313" key="13">
    <source>
        <dbReference type="Proteomes" id="UP001162131"/>
    </source>
</evidence>
<dbReference type="EMBL" id="CAJZBQ010000037">
    <property type="protein sequence ID" value="CAG9325202.1"/>
    <property type="molecule type" value="Genomic_DNA"/>
</dbReference>
<keyword evidence="13" id="KW-1185">Reference proteome</keyword>
<proteinExistence type="inferred from homology"/>
<dbReference type="PANTHER" id="PTHR11533">
    <property type="entry name" value="PROTEASE M1 ZINC METALLOPROTEASE"/>
    <property type="match status" value="1"/>
</dbReference>
<keyword evidence="8" id="KW-0482">Metalloprotease</keyword>
<keyword evidence="6" id="KW-0378">Hydrolase</keyword>
<evidence type="ECO:0000256" key="1">
    <source>
        <dbReference type="ARBA" id="ARBA00001947"/>
    </source>
</evidence>
<keyword evidence="7" id="KW-0862">Zinc</keyword>
<dbReference type="InterPro" id="IPR014782">
    <property type="entry name" value="Peptidase_M1_dom"/>
</dbReference>
<evidence type="ECO:0000259" key="10">
    <source>
        <dbReference type="Pfam" id="PF11838"/>
    </source>
</evidence>
<dbReference type="InterPro" id="IPR050344">
    <property type="entry name" value="Peptidase_M1_aminopeptidases"/>
</dbReference>
<dbReference type="InterPro" id="IPR001930">
    <property type="entry name" value="Peptidase_M1"/>
</dbReference>
<dbReference type="InterPro" id="IPR012778">
    <property type="entry name" value="Pept_M1_aminopeptidase"/>
</dbReference>
<comment type="cofactor">
    <cofactor evidence="1">
        <name>Zn(2+)</name>
        <dbReference type="ChEBI" id="CHEBI:29105"/>
    </cofactor>
</comment>
<keyword evidence="3" id="KW-0031">Aminopeptidase</keyword>
<dbReference type="PANTHER" id="PTHR11533:SF299">
    <property type="entry name" value="AMINOPEPTIDASE"/>
    <property type="match status" value="1"/>
</dbReference>
<dbReference type="InterPro" id="IPR042097">
    <property type="entry name" value="Aminopeptidase_N-like_N_sf"/>
</dbReference>
<evidence type="ECO:0000256" key="8">
    <source>
        <dbReference type="ARBA" id="ARBA00023049"/>
    </source>
</evidence>
<protein>
    <recommendedName>
        <fullName evidence="14">Aminopeptidase</fullName>
    </recommendedName>
</protein>
<dbReference type="Gene3D" id="1.10.390.10">
    <property type="entry name" value="Neutral Protease Domain 2"/>
    <property type="match status" value="1"/>
</dbReference>
<dbReference type="PRINTS" id="PR00756">
    <property type="entry name" value="ALADIPTASE"/>
</dbReference>
<dbReference type="GO" id="GO:0016020">
    <property type="term" value="C:membrane"/>
    <property type="evidence" value="ECO:0007669"/>
    <property type="project" value="TreeGrafter"/>
</dbReference>
<dbReference type="GO" id="GO:0070006">
    <property type="term" value="F:metalloaminopeptidase activity"/>
    <property type="evidence" value="ECO:0007669"/>
    <property type="project" value="TreeGrafter"/>
</dbReference>
<dbReference type="GO" id="GO:0043171">
    <property type="term" value="P:peptide catabolic process"/>
    <property type="evidence" value="ECO:0007669"/>
    <property type="project" value="TreeGrafter"/>
</dbReference>
<dbReference type="InterPro" id="IPR045357">
    <property type="entry name" value="Aminopeptidase_N-like_N"/>
</dbReference>
<evidence type="ECO:0000256" key="6">
    <source>
        <dbReference type="ARBA" id="ARBA00022801"/>
    </source>
</evidence>
<dbReference type="InterPro" id="IPR024571">
    <property type="entry name" value="ERAP1-like_C_dom"/>
</dbReference>
<dbReference type="GO" id="GO:0042277">
    <property type="term" value="F:peptide binding"/>
    <property type="evidence" value="ECO:0007669"/>
    <property type="project" value="TreeGrafter"/>
</dbReference>
<dbReference type="GO" id="GO:0005615">
    <property type="term" value="C:extracellular space"/>
    <property type="evidence" value="ECO:0007669"/>
    <property type="project" value="TreeGrafter"/>
</dbReference>
<evidence type="ECO:0000259" key="11">
    <source>
        <dbReference type="Pfam" id="PF17900"/>
    </source>
</evidence>
<evidence type="ECO:0000259" key="9">
    <source>
        <dbReference type="Pfam" id="PF01433"/>
    </source>
</evidence>
<dbReference type="GO" id="GO:0006508">
    <property type="term" value="P:proteolysis"/>
    <property type="evidence" value="ECO:0007669"/>
    <property type="project" value="UniProtKB-KW"/>
</dbReference>
<evidence type="ECO:0000256" key="4">
    <source>
        <dbReference type="ARBA" id="ARBA00022670"/>
    </source>
</evidence>
<evidence type="ECO:0000256" key="2">
    <source>
        <dbReference type="ARBA" id="ARBA00010136"/>
    </source>
</evidence>
<dbReference type="FunFam" id="2.60.40.1730:FF:000010">
    <property type="entry name" value="Putative aminopeptidase N"/>
    <property type="match status" value="1"/>
</dbReference>
<dbReference type="Pfam" id="PF01433">
    <property type="entry name" value="Peptidase_M1"/>
    <property type="match status" value="1"/>
</dbReference>
<dbReference type="FunFam" id="1.10.390.10:FF:000006">
    <property type="entry name" value="Puromycin-sensitive aminopeptidase"/>
    <property type="match status" value="1"/>
</dbReference>
<name>A0AAU9JJE9_9CILI</name>
<organism evidence="12 13">
    <name type="scientific">Blepharisma stoltei</name>
    <dbReference type="NCBI Taxonomy" id="1481888"/>
    <lineage>
        <taxon>Eukaryota</taxon>
        <taxon>Sar</taxon>
        <taxon>Alveolata</taxon>
        <taxon>Ciliophora</taxon>
        <taxon>Postciliodesmatophora</taxon>
        <taxon>Heterotrichea</taxon>
        <taxon>Heterotrichida</taxon>
        <taxon>Blepharismidae</taxon>
        <taxon>Blepharisma</taxon>
    </lineage>
</organism>
<evidence type="ECO:0000256" key="3">
    <source>
        <dbReference type="ARBA" id="ARBA00022438"/>
    </source>
</evidence>
<dbReference type="Pfam" id="PF11838">
    <property type="entry name" value="ERAP1_C"/>
    <property type="match status" value="1"/>
</dbReference>
<evidence type="ECO:0000256" key="5">
    <source>
        <dbReference type="ARBA" id="ARBA00022723"/>
    </source>
</evidence>
<feature type="domain" description="Peptidase M1 membrane alanine aminopeptidase" evidence="9">
    <location>
        <begin position="241"/>
        <end position="457"/>
    </location>
</feature>
<evidence type="ECO:0000256" key="7">
    <source>
        <dbReference type="ARBA" id="ARBA00022833"/>
    </source>
</evidence>
<dbReference type="NCBIfam" id="TIGR02412">
    <property type="entry name" value="pepN_strep_liv"/>
    <property type="match status" value="1"/>
</dbReference>
<dbReference type="SUPFAM" id="SSF55486">
    <property type="entry name" value="Metalloproteases ('zincins'), catalytic domain"/>
    <property type="match status" value="1"/>
</dbReference>
<dbReference type="SUPFAM" id="SSF63737">
    <property type="entry name" value="Leukotriene A4 hydrolase N-terminal domain"/>
    <property type="match status" value="1"/>
</dbReference>
<dbReference type="GO" id="GO:0008270">
    <property type="term" value="F:zinc ion binding"/>
    <property type="evidence" value="ECO:0007669"/>
    <property type="project" value="InterPro"/>
</dbReference>
<comment type="caution">
    <text evidence="12">The sequence shown here is derived from an EMBL/GenBank/DDBJ whole genome shotgun (WGS) entry which is preliminary data.</text>
</comment>
<dbReference type="Pfam" id="PF17900">
    <property type="entry name" value="Peptidase_M1_N"/>
    <property type="match status" value="1"/>
</dbReference>
<evidence type="ECO:0000313" key="12">
    <source>
        <dbReference type="EMBL" id="CAG9325202.1"/>
    </source>
</evidence>
<dbReference type="CDD" id="cd09602">
    <property type="entry name" value="M1_APN"/>
    <property type="match status" value="1"/>
</dbReference>
<keyword evidence="4" id="KW-0645">Protease</keyword>
<dbReference type="AlphaFoldDB" id="A0AAU9JJE9"/>
<accession>A0AAU9JJE9</accession>
<dbReference type="GO" id="GO:0005737">
    <property type="term" value="C:cytoplasm"/>
    <property type="evidence" value="ECO:0007669"/>
    <property type="project" value="TreeGrafter"/>
</dbReference>
<sequence length="865" mass="99680">MAEQVEKYLLTHEEAKVRSRAIEDVSYELRLGLSKGEEYSGWVKVSFTYKDPSAEIWVDFKGKLVQTVTVNGTNIEIRYKDNKIWFSGLAEGRNEVVIEYENKYSHDGYGLHYFKDPEDGEIYLYTQHEPFACNRYFPCFDQPDLKATLELTIAAPSEWLVISNTNASQKIAIPLIPGTTEKQILHIFPKTPKISTYLYALCAGSYVEHRCDDNPTGIKLGLYCRKSLNKYLIPERYFGWTIKGLQFYNEFFAYPYPFGKYDQVFVPEFNMGAMENVGCVTYRDQYVLKDTPSNIQLTRVCDTFLHEMAHMWFGDLVTMKWWEDLWLNESFASIMSVFAMEGKLYDVYPTIWLDFLGGKGWGYATDQLSTTHPICTPVNDTDECETNFDGISYAKGSAVLKQLYFLVGRDAFMKSLQNYMQKYQYSNAEFNNLIDLIAEQAKAAGNPIDIHQWADRWVRTAGLNELAALIEKDEQGVITKFTVKQTPALEAHPTLRDHKIIIEVFDEDLNQVKQAEVLILPQPETVLEEFHGLKASCAILNVGDWGYCKVRIDDGSFNILKHHLNKIPEPLTRQLVYRALWDMVRDIKTSAVEFIEFVVHQIPGENNFGIANYALEISSAAFHSYIPNSQAKEDLAHELLEVILDKIKNAANPQDAIVFQKKAIHAIYNRSDIDRAIEWVRNDSTNIEGWKLGQLDRWSIIKKYAEITPEASSLVEEELKRDQSDTGHLSKIYCEAAYPVLQAKRERWENYLTEGEKMSRYEREESMSGFNREKQADILSWCCDEYFAKVGEVINTKDKEYSKDFCFFLVPGYVEEGVVIEKLEKLLPTLPQDRFDISRGLRETIDDLKRFKKGKELSAAYLAGK</sequence>
<keyword evidence="5" id="KW-0479">Metal-binding</keyword>
<evidence type="ECO:0008006" key="14">
    <source>
        <dbReference type="Google" id="ProtNLM"/>
    </source>
</evidence>
<dbReference type="Gene3D" id="2.60.40.1730">
    <property type="entry name" value="tricorn interacting facor f3 domain"/>
    <property type="match status" value="1"/>
</dbReference>
<comment type="similarity">
    <text evidence="2">Belongs to the peptidase M1 family.</text>
</comment>